<dbReference type="AlphaFoldDB" id="A0A1J4JXN5"/>
<organism evidence="3 4">
    <name type="scientific">Tritrichomonas foetus</name>
    <dbReference type="NCBI Taxonomy" id="1144522"/>
    <lineage>
        <taxon>Eukaryota</taxon>
        <taxon>Metamonada</taxon>
        <taxon>Parabasalia</taxon>
        <taxon>Tritrichomonadida</taxon>
        <taxon>Tritrichomonadidae</taxon>
        <taxon>Tritrichomonas</taxon>
    </lineage>
</organism>
<gene>
    <name evidence="3" type="ORF">TRFO_28760</name>
</gene>
<feature type="region of interest" description="Disordered" evidence="1">
    <location>
        <begin position="630"/>
        <end position="668"/>
    </location>
</feature>
<proteinExistence type="predicted"/>
<evidence type="ECO:0000313" key="4">
    <source>
        <dbReference type="Proteomes" id="UP000179807"/>
    </source>
</evidence>
<accession>A0A1J4JXN5</accession>
<dbReference type="RefSeq" id="XP_068357049.1">
    <property type="nucleotide sequence ID" value="XM_068506368.1"/>
</dbReference>
<feature type="domain" description="MHD1" evidence="2">
    <location>
        <begin position="712"/>
        <end position="852"/>
    </location>
</feature>
<evidence type="ECO:0000313" key="3">
    <source>
        <dbReference type="EMBL" id="OHT03913.1"/>
    </source>
</evidence>
<sequence>MNTFEDLIQLSNECCDFEELTTSITEENALKEGKVRFIKEQFEITDSHVEIMVHDLIYPITGQMLDQRSGCISQFGKDLIESTEQISPDIKLITTYFSQYEKVPEQFGDILSEKLDPFTFFKFTQELFESFSTIPPDMKDEQAAMSDIIRHVLLNSQQLALTENLNQLNIEIVKIARETKGSNLELFKPIFQDCFRRAVLHEKVKNETLRNILPIILDSTIIDNDLITEFTWKYKKYNTPIHLISSLEQFQPTIDNEWLYPSSANAEMINDVKAKTTILIEKSGTLVAGKVTTGCLVVNISVDWEKKFKDKRMAKSAWVEIKYCKINQIVELYEKDQEIILPVFSKEFDATVTLYYIKDKYKKLSRNKVPKDGIGILTQLEFVPSTKDKTEKEEFKRRSSSFSPKCGCLKVKTTFYESDKIIPLKSPYNYKEPEIEKYLNFLITTLVNEWVNSKSEMSLSPPQELYLALVEYAVRYSIPATTIYILIAKQLLTMWCHAECYLNTFTSVFLCAFISMKTCKYTDKEEKIYKNIVGFLERNIRVYMIQHLSKPALYEKHALLPLFMLLSFIIPKDTIEEYVDHLVEKSHDNIIESATGGLKPLKSTTAIPEADALLKYCIDPDRKSSTNLLKSTHSLQTQKSNDESTSEKSNDESNSDSEKKSSKLPGKGSVTFNMNSIANTCETLVKRSKQLQKFYEDSSLPNFINQWESIRSELREFAYKLLKMFLVLNHSDCSDSSTFKFIYAYREMFTFYEIEEEYSPYVILLPIILDWIGRVGEKMVDWTNNAIKFDKFEIEDKTQRTSSSLKDLIEVFRQSFEFISSLKWDHPSIEEFVMTFLNLCGACLRNYFETLTLKILSFFPESILHEFNNETINHFIPDLKFVNYESGQQVVTPKSIFIMINNFVFLRSSWSDFAKYVQDKFQSIDIPKQLFNPVPNIGDVSQSIPNLFSWLTSYMVTQTVMPHLWVKNSKMKKMLVKKASTMVLNKAFFQSCSPIYAKTFDLIFRYIQDRIEEINTSVCATYYMTLIKCFLFGLDSGMMNLLIIHTDDPIKHKRLIPIMNFMRDLYNEVFQYILNIDSPEKIDLDMLKSYVPYSSFMFKNIHVNPVDLIKNDPKFDDIMVSLSTYIIVSSHTDNKKVKDWVHTNKTRFIGRRYIPPEFKK</sequence>
<comment type="caution">
    <text evidence="3">The sequence shown here is derived from an EMBL/GenBank/DDBJ whole genome shotgun (WGS) entry which is preliminary data.</text>
</comment>
<dbReference type="VEuPathDB" id="TrichDB:TRFO_28760"/>
<keyword evidence="4" id="KW-1185">Reference proteome</keyword>
<dbReference type="InterPro" id="IPR014770">
    <property type="entry name" value="Munc13_1"/>
</dbReference>
<name>A0A1J4JXN5_9EUKA</name>
<feature type="compositionally biased region" description="Basic and acidic residues" evidence="1">
    <location>
        <begin position="640"/>
        <end position="661"/>
    </location>
</feature>
<dbReference type="Gene3D" id="1.10.357.50">
    <property type="match status" value="1"/>
</dbReference>
<dbReference type="Proteomes" id="UP000179807">
    <property type="component" value="Unassembled WGS sequence"/>
</dbReference>
<reference evidence="3" key="1">
    <citation type="submission" date="2016-10" db="EMBL/GenBank/DDBJ databases">
        <authorList>
            <person name="Benchimol M."/>
            <person name="Almeida L.G."/>
            <person name="Vasconcelos A.T."/>
            <person name="Perreira-Neves A."/>
            <person name="Rosa I.A."/>
            <person name="Tasca T."/>
            <person name="Bogo M.R."/>
            <person name="de Souza W."/>
        </authorList>
    </citation>
    <scope>NUCLEOTIDE SEQUENCE [LARGE SCALE GENOMIC DNA]</scope>
    <source>
        <strain evidence="3">K</strain>
    </source>
</reference>
<dbReference type="OrthoDB" id="2015333at2759"/>
<dbReference type="PROSITE" id="PS51258">
    <property type="entry name" value="MHD1"/>
    <property type="match status" value="1"/>
</dbReference>
<dbReference type="GeneID" id="94841072"/>
<protein>
    <recommendedName>
        <fullName evidence="2">MHD1 domain-containing protein</fullName>
    </recommendedName>
</protein>
<evidence type="ECO:0000259" key="2">
    <source>
        <dbReference type="PROSITE" id="PS51258"/>
    </source>
</evidence>
<evidence type="ECO:0000256" key="1">
    <source>
        <dbReference type="SAM" id="MobiDB-lite"/>
    </source>
</evidence>
<dbReference type="EMBL" id="MLAK01000813">
    <property type="protein sequence ID" value="OHT03913.1"/>
    <property type="molecule type" value="Genomic_DNA"/>
</dbReference>